<proteinExistence type="predicted"/>
<evidence type="ECO:0000256" key="3">
    <source>
        <dbReference type="SAM" id="MobiDB-lite"/>
    </source>
</evidence>
<name>A0AA88XT47_PINIB</name>
<organism evidence="5 6">
    <name type="scientific">Pinctada imbricata</name>
    <name type="common">Atlantic pearl-oyster</name>
    <name type="synonym">Pinctada martensii</name>
    <dbReference type="NCBI Taxonomy" id="66713"/>
    <lineage>
        <taxon>Eukaryota</taxon>
        <taxon>Metazoa</taxon>
        <taxon>Spiralia</taxon>
        <taxon>Lophotrochozoa</taxon>
        <taxon>Mollusca</taxon>
        <taxon>Bivalvia</taxon>
        <taxon>Autobranchia</taxon>
        <taxon>Pteriomorphia</taxon>
        <taxon>Pterioida</taxon>
        <taxon>Pterioidea</taxon>
        <taxon>Pteriidae</taxon>
        <taxon>Pinctada</taxon>
    </lineage>
</organism>
<protein>
    <recommendedName>
        <fullName evidence="4">DDE Tnp4 domain-containing protein</fullName>
    </recommendedName>
</protein>
<feature type="compositionally biased region" description="Low complexity" evidence="3">
    <location>
        <begin position="168"/>
        <end position="177"/>
    </location>
</feature>
<reference evidence="5" key="1">
    <citation type="submission" date="2019-08" db="EMBL/GenBank/DDBJ databases">
        <title>The improved chromosome-level genome for the pearl oyster Pinctada fucata martensii using PacBio sequencing and Hi-C.</title>
        <authorList>
            <person name="Zheng Z."/>
        </authorList>
    </citation>
    <scope>NUCLEOTIDE SEQUENCE</scope>
    <source>
        <strain evidence="5">ZZ-2019</strain>
        <tissue evidence="5">Adductor muscle</tissue>
    </source>
</reference>
<comment type="cofactor">
    <cofactor evidence="1">
        <name>a divalent metal cation</name>
        <dbReference type="ChEBI" id="CHEBI:60240"/>
    </cofactor>
</comment>
<dbReference type="Proteomes" id="UP001186944">
    <property type="component" value="Unassembled WGS sequence"/>
</dbReference>
<comment type="caution">
    <text evidence="5">The sequence shown here is derived from an EMBL/GenBank/DDBJ whole genome shotgun (WGS) entry which is preliminary data.</text>
</comment>
<sequence>MDKCVRCFYNTKKSQKSFRGRRKLKGSDNEKIRCFLEQTMNCSNVSEESVLCRACLARCLRLMAKSSGTTNALANAPPVFKFSPPSLPSALPVSYIINQEKAPDVLCQHPRVPVLNPDSITHPSSTQTSHKLQVQPLQGCESSFTFSYPSCPNDNATIDKQASMPKHSATATSSTTAPDTDKSELKQLPLTTSSCDFPPTSVPPLSTHQPMSTVAISSTCSFSCVGMRENVGMSDEKQTKLEGMSLITTHSRCIICKQPVTKDCTVIPSNAKVDLIINYHICAGPKTRICKSHLQGSRLKSSLDVCKSTSKQNCLLDKEKSDLLLKELLSFLRSEHDSPRLNFDDPLLSDNDFLVWTGWTKEQFEHMLRHVTLRDSTNRSSVNALAIFWIKLRTNLSYREIAVLFNISSDYNGLMSISRTLHSVAAQLNTNFVPSYLGIKHISREEAISHMTVFSNVLFENKLSVVWDGTYYYIEKSGDYSFSRRSYSGQKKRPLLKFMSIVFPDGYVVDSIGPYLSDGRNNDAGMTTHIMTLNDELKDWLQEGDVCVVDRGFRDVLDVFEEMGLETRMPSFLGKGESQHSIEEANQSRLVTKVRWVVEAYHGRVKKFKFFNDVIDNSFIPIIGQLNRIVTAALNAFRPPLYKEAEDDLAIAQKMVQSSKVRQNLLADRVKSGTLSSRGRWTPKNESDNSFRFPRLSEEYLRSLTCGVYQLKQASSYTKEHLDDYGDYSFDIHHLAEGMIRVRIQSRHISAKRYFLWIEFDFSDVNEPIKAYYCQCKAGMRTVGCCAHVASVLWYLGYKRHSDKPILKRRRVSPMVLNASDI</sequence>
<keyword evidence="2" id="KW-0479">Metal-binding</keyword>
<feature type="region of interest" description="Disordered" evidence="3">
    <location>
        <begin position="157"/>
        <end position="183"/>
    </location>
</feature>
<evidence type="ECO:0000259" key="4">
    <source>
        <dbReference type="Pfam" id="PF13359"/>
    </source>
</evidence>
<evidence type="ECO:0000256" key="2">
    <source>
        <dbReference type="ARBA" id="ARBA00022723"/>
    </source>
</evidence>
<dbReference type="GO" id="GO:0046872">
    <property type="term" value="F:metal ion binding"/>
    <property type="evidence" value="ECO:0007669"/>
    <property type="project" value="UniProtKB-KW"/>
</dbReference>
<evidence type="ECO:0000313" key="5">
    <source>
        <dbReference type="EMBL" id="KAK3091178.1"/>
    </source>
</evidence>
<dbReference type="PANTHER" id="PTHR23080">
    <property type="entry name" value="THAP DOMAIN PROTEIN"/>
    <property type="match status" value="1"/>
</dbReference>
<feature type="domain" description="DDE Tnp4" evidence="4">
    <location>
        <begin position="468"/>
        <end position="633"/>
    </location>
</feature>
<keyword evidence="6" id="KW-1185">Reference proteome</keyword>
<dbReference type="AlphaFoldDB" id="A0AA88XT47"/>
<dbReference type="Pfam" id="PF13359">
    <property type="entry name" value="DDE_Tnp_4"/>
    <property type="match status" value="1"/>
</dbReference>
<gene>
    <name evidence="5" type="ORF">FSP39_017736</name>
</gene>
<evidence type="ECO:0000256" key="1">
    <source>
        <dbReference type="ARBA" id="ARBA00001968"/>
    </source>
</evidence>
<dbReference type="EMBL" id="VSWD01000010">
    <property type="protein sequence ID" value="KAK3091178.1"/>
    <property type="molecule type" value="Genomic_DNA"/>
</dbReference>
<accession>A0AA88XT47</accession>
<evidence type="ECO:0000313" key="6">
    <source>
        <dbReference type="Proteomes" id="UP001186944"/>
    </source>
</evidence>
<dbReference type="InterPro" id="IPR027806">
    <property type="entry name" value="HARBI1_dom"/>
</dbReference>